<accession>W6RVQ8</accession>
<name>W6RVQ8_9HYPH</name>
<dbReference type="HOGENOM" id="CLU_1229073_0_0_5"/>
<keyword evidence="2" id="KW-0614">Plasmid</keyword>
<sequence length="225" mass="24335">MGRSAGSRGGSFSLGFFVSEGSSAGLRGGLSLIRSGTPGADVGFSSGVGTVVGVGILLCPSKRYPCGVVPAIDGWLRKLTPLALLASFVLRDQDRDGKNNGHHLAETQPQAQSPMKKPASAAPSVHYQAFRLSGTHGGFRSTGANWQINRRPGRPARVAPLVTQAFHTLEVEYSCRRRSQTDCSMNRLPELLLGKWFRQPHQLGKALFIGKLCISRCKHDRKLRE</sequence>
<feature type="region of interest" description="Disordered" evidence="1">
    <location>
        <begin position="96"/>
        <end position="120"/>
    </location>
</feature>
<proteinExistence type="predicted"/>
<gene>
    <name evidence="2" type="ORF">LPU83_pLPU83d_1363</name>
</gene>
<evidence type="ECO:0000313" key="3">
    <source>
        <dbReference type="Proteomes" id="UP000019443"/>
    </source>
</evidence>
<feature type="compositionally biased region" description="Basic and acidic residues" evidence="1">
    <location>
        <begin position="96"/>
        <end position="105"/>
    </location>
</feature>
<dbReference type="KEGG" id="rhl:LPU83_pLPU83d_1363"/>
<reference evidence="2" key="1">
    <citation type="submission" date="2013-11" db="EMBL/GenBank/DDBJ databases">
        <title>Draft genome sequence of the broad-host-range Rhizobium sp. LPU83 strain, a member of the low-genetic diversity Oregon-like Rhizobium sp. group.</title>
        <authorList>
            <person name="Wibberg D."/>
            <person name="Puehler A."/>
            <person name="Schlueter A."/>
        </authorList>
    </citation>
    <scope>NUCLEOTIDE SEQUENCE [LARGE SCALE GENOMIC DNA]</scope>
    <source>
        <strain evidence="2">LPU83</strain>
        <plasmid evidence="2">pLPU83d</plasmid>
    </source>
</reference>
<evidence type="ECO:0000256" key="1">
    <source>
        <dbReference type="SAM" id="MobiDB-lite"/>
    </source>
</evidence>
<dbReference type="Proteomes" id="UP000019443">
    <property type="component" value="Plasmid pLPU83d"/>
</dbReference>
<geneLocation type="plasmid" evidence="2 3">
    <name>pLPU83d</name>
</geneLocation>
<dbReference type="AlphaFoldDB" id="W6RVQ8"/>
<protein>
    <submittedName>
        <fullName evidence="2">Uncharacterized protein</fullName>
    </submittedName>
</protein>
<keyword evidence="3" id="KW-1185">Reference proteome</keyword>
<organism evidence="2 3">
    <name type="scientific">Rhizobium favelukesii</name>
    <dbReference type="NCBI Taxonomy" id="348824"/>
    <lineage>
        <taxon>Bacteria</taxon>
        <taxon>Pseudomonadati</taxon>
        <taxon>Pseudomonadota</taxon>
        <taxon>Alphaproteobacteria</taxon>
        <taxon>Hyphomicrobiales</taxon>
        <taxon>Rhizobiaceae</taxon>
        <taxon>Rhizobium/Agrobacterium group</taxon>
        <taxon>Rhizobium</taxon>
    </lineage>
</organism>
<dbReference type="EMBL" id="HG916855">
    <property type="protein sequence ID" value="CDM62733.1"/>
    <property type="molecule type" value="Genomic_DNA"/>
</dbReference>
<evidence type="ECO:0000313" key="2">
    <source>
        <dbReference type="EMBL" id="CDM62733.1"/>
    </source>
</evidence>